<dbReference type="NCBIfam" id="TIGR02937">
    <property type="entry name" value="sigma70-ECF"/>
    <property type="match status" value="1"/>
</dbReference>
<accession>A0ABZ1CCV3</accession>
<dbReference type="Gene3D" id="1.10.10.10">
    <property type="entry name" value="Winged helix-like DNA-binding domain superfamily/Winged helix DNA-binding domain"/>
    <property type="match status" value="1"/>
</dbReference>
<evidence type="ECO:0000256" key="1">
    <source>
        <dbReference type="ARBA" id="ARBA00010641"/>
    </source>
</evidence>
<protein>
    <recommendedName>
        <fullName evidence="6">RNA polymerase sigma factor</fullName>
    </recommendedName>
</protein>
<dbReference type="EMBL" id="CP139781">
    <property type="protein sequence ID" value="WRQ89501.1"/>
    <property type="molecule type" value="Genomic_DNA"/>
</dbReference>
<name>A0ABZ1CCV3_9BACT</name>
<evidence type="ECO:0000256" key="6">
    <source>
        <dbReference type="RuleBase" id="RU000716"/>
    </source>
</evidence>
<evidence type="ECO:0000256" key="4">
    <source>
        <dbReference type="ARBA" id="ARBA00023125"/>
    </source>
</evidence>
<evidence type="ECO:0000259" key="9">
    <source>
        <dbReference type="Pfam" id="PF08281"/>
    </source>
</evidence>
<dbReference type="InterPro" id="IPR000838">
    <property type="entry name" value="RNA_pol_sigma70_ECF_CS"/>
</dbReference>
<dbReference type="RefSeq" id="WP_221029811.1">
    <property type="nucleotide sequence ID" value="NZ_CP139781.1"/>
</dbReference>
<feature type="transmembrane region" description="Helical" evidence="7">
    <location>
        <begin position="407"/>
        <end position="430"/>
    </location>
</feature>
<dbReference type="InterPro" id="IPR013325">
    <property type="entry name" value="RNA_pol_sigma_r2"/>
</dbReference>
<dbReference type="Pfam" id="PF04542">
    <property type="entry name" value="Sigma70_r2"/>
    <property type="match status" value="1"/>
</dbReference>
<gene>
    <name evidence="10" type="ORF">K1X11_008770</name>
</gene>
<keyword evidence="5 6" id="KW-0804">Transcription</keyword>
<keyword evidence="7" id="KW-0812">Transmembrane</keyword>
<dbReference type="SUPFAM" id="SSF88659">
    <property type="entry name" value="Sigma3 and sigma4 domains of RNA polymerase sigma factors"/>
    <property type="match status" value="1"/>
</dbReference>
<keyword evidence="7" id="KW-1133">Transmembrane helix</keyword>
<keyword evidence="11" id="KW-1185">Reference proteome</keyword>
<keyword evidence="3 6" id="KW-0731">Sigma factor</keyword>
<keyword evidence="2 6" id="KW-0805">Transcription regulation</keyword>
<evidence type="ECO:0000256" key="3">
    <source>
        <dbReference type="ARBA" id="ARBA00023082"/>
    </source>
</evidence>
<feature type="transmembrane region" description="Helical" evidence="7">
    <location>
        <begin position="246"/>
        <end position="264"/>
    </location>
</feature>
<feature type="domain" description="RNA polymerase sigma factor 70 region 4 type 2" evidence="9">
    <location>
        <begin position="134"/>
        <end position="185"/>
    </location>
</feature>
<reference evidence="10 11" key="2">
    <citation type="submission" date="2023-12" db="EMBL/GenBank/DDBJ databases">
        <title>Description of an unclassified Opitutus bacterium of Verrucomicrobiota.</title>
        <authorList>
            <person name="Zhang D.-F."/>
        </authorList>
    </citation>
    <scope>NUCLEOTIDE SEQUENCE [LARGE SCALE GENOMIC DNA]</scope>
    <source>
        <strain evidence="10 11">WL0086</strain>
    </source>
</reference>
<dbReference type="Gene3D" id="1.10.1740.10">
    <property type="match status" value="1"/>
</dbReference>
<dbReference type="SUPFAM" id="SSF88946">
    <property type="entry name" value="Sigma2 domain of RNA polymerase sigma factors"/>
    <property type="match status" value="1"/>
</dbReference>
<dbReference type="InterPro" id="IPR013324">
    <property type="entry name" value="RNA_pol_sigma_r3/r4-like"/>
</dbReference>
<feature type="transmembrane region" description="Helical" evidence="7">
    <location>
        <begin position="468"/>
        <end position="486"/>
    </location>
</feature>
<evidence type="ECO:0000313" key="11">
    <source>
        <dbReference type="Proteomes" id="UP000738431"/>
    </source>
</evidence>
<dbReference type="PANTHER" id="PTHR43133:SF51">
    <property type="entry name" value="RNA POLYMERASE SIGMA FACTOR"/>
    <property type="match status" value="1"/>
</dbReference>
<sequence>MKTPDVMALIETTSDADLVAACLAGNRSAFEQIVERYQRLLCSLAYSGTGNIAESEDVAQETFLTAWMKLGELREPEKLRPWLCGILRFKISHARRRGGLEPVSGAAELDEAHDISSGDEPVGDAAIAAEEQAILWHALEQLPENYREPLVLYYREHRSVEHVAVELDLTEDTVKQRLSRGRKMLKEQALAFVEGALSRSTPGKVFTAAVIAALPAMAPTTAKAAGTGGVAWAAAKGAGGVAKTTLLAAILASVSGVVSTVMTLRMNLDQARTKRERRAVVRMTVSLFGSFFVFIAGLVAWVFWMGPRPEHHGWAVPLHHVMIVGFAIGWSVLIVRSMREIAELRTAERAREPAAFKDPRDRIGAKAAEYKSERTFLGVPLVHIRFAAAESGQPPVFGWIAGGDRAIGILFAWGGWAVGLFSGGAVSFGLVSFGAVSVGAIGLGAIAFGGLALGSVTMGYHAIASVSASAWSTAQSAMVAISHWVAGGKFAIGPHANDELVGQVLANPDAQRDGLIFCVVMILLTLVPTAVYARAVRRRMKLN</sequence>
<evidence type="ECO:0000313" key="10">
    <source>
        <dbReference type="EMBL" id="WRQ89501.1"/>
    </source>
</evidence>
<comment type="similarity">
    <text evidence="1 6">Belongs to the sigma-70 factor family. ECF subfamily.</text>
</comment>
<dbReference type="Proteomes" id="UP000738431">
    <property type="component" value="Chromosome"/>
</dbReference>
<feature type="domain" description="RNA polymerase sigma-70 region 2" evidence="8">
    <location>
        <begin position="33"/>
        <end position="97"/>
    </location>
</feature>
<dbReference type="InterPro" id="IPR013249">
    <property type="entry name" value="RNA_pol_sigma70_r4_t2"/>
</dbReference>
<keyword evidence="7" id="KW-0472">Membrane</keyword>
<dbReference type="PANTHER" id="PTHR43133">
    <property type="entry name" value="RNA POLYMERASE ECF-TYPE SIGMA FACTO"/>
    <property type="match status" value="1"/>
</dbReference>
<reference evidence="10 11" key="1">
    <citation type="submission" date="2021-08" db="EMBL/GenBank/DDBJ databases">
        <authorList>
            <person name="Zhang D."/>
            <person name="Zhang A."/>
            <person name="Wang L."/>
        </authorList>
    </citation>
    <scope>NUCLEOTIDE SEQUENCE [LARGE SCALE GENOMIC DNA]</scope>
    <source>
        <strain evidence="10 11">WL0086</strain>
    </source>
</reference>
<dbReference type="InterPro" id="IPR007627">
    <property type="entry name" value="RNA_pol_sigma70_r2"/>
</dbReference>
<dbReference type="InterPro" id="IPR039425">
    <property type="entry name" value="RNA_pol_sigma-70-like"/>
</dbReference>
<evidence type="ECO:0000256" key="5">
    <source>
        <dbReference type="ARBA" id="ARBA00023163"/>
    </source>
</evidence>
<dbReference type="CDD" id="cd06171">
    <property type="entry name" value="Sigma70_r4"/>
    <property type="match status" value="1"/>
</dbReference>
<organism evidence="10 11">
    <name type="scientific">Actomonas aquatica</name>
    <dbReference type="NCBI Taxonomy" id="2866162"/>
    <lineage>
        <taxon>Bacteria</taxon>
        <taxon>Pseudomonadati</taxon>
        <taxon>Verrucomicrobiota</taxon>
        <taxon>Opitutia</taxon>
        <taxon>Opitutales</taxon>
        <taxon>Opitutaceae</taxon>
        <taxon>Actomonas</taxon>
    </lineage>
</organism>
<feature type="transmembrane region" description="Helical" evidence="7">
    <location>
        <begin position="514"/>
        <end position="533"/>
    </location>
</feature>
<dbReference type="InterPro" id="IPR014284">
    <property type="entry name" value="RNA_pol_sigma-70_dom"/>
</dbReference>
<proteinExistence type="inferred from homology"/>
<feature type="transmembrane region" description="Helical" evidence="7">
    <location>
        <begin position="436"/>
        <end position="456"/>
    </location>
</feature>
<dbReference type="PROSITE" id="PS01063">
    <property type="entry name" value="SIGMA70_ECF"/>
    <property type="match status" value="1"/>
</dbReference>
<dbReference type="InterPro" id="IPR036388">
    <property type="entry name" value="WH-like_DNA-bd_sf"/>
</dbReference>
<feature type="transmembrane region" description="Helical" evidence="7">
    <location>
        <begin position="285"/>
        <end position="304"/>
    </location>
</feature>
<evidence type="ECO:0000256" key="7">
    <source>
        <dbReference type="SAM" id="Phobius"/>
    </source>
</evidence>
<evidence type="ECO:0000256" key="2">
    <source>
        <dbReference type="ARBA" id="ARBA00023015"/>
    </source>
</evidence>
<feature type="transmembrane region" description="Helical" evidence="7">
    <location>
        <begin position="316"/>
        <end position="335"/>
    </location>
</feature>
<keyword evidence="4 6" id="KW-0238">DNA-binding</keyword>
<dbReference type="Pfam" id="PF08281">
    <property type="entry name" value="Sigma70_r4_2"/>
    <property type="match status" value="1"/>
</dbReference>
<evidence type="ECO:0000259" key="8">
    <source>
        <dbReference type="Pfam" id="PF04542"/>
    </source>
</evidence>